<sequence length="1854" mass="203539">MDATPLPPKSEQCFEMHIRDHARRDASRAASTSLTLAAMAPVSDSRYFPSLDDCLSGDRLLLSWKDVSVALSDESGHRQSSSALIKFLSDEFVLSLLKDPSKAFAPPNEGSEADFKTKTAPINVSEDGVDIETIKSDAKWLSKNAKINVVAALRVVVVEYQSRPLRHLMGPLSSQDASNLQEAAGLQNSQGASFIDLGAASTLDVDEISANFDKPESRKRRLIDALWTERRSFMMAADYMFSLKLYRRLPILTSVDCDLAGIYRLEPATDNVASLLAVYLKVVSDCMGSIEAGLASLTDDALLMVQEVELEWIGSLLTETIHAMSIVFQLADSLGSEFPPSDAINQWFSLMEIYGFFGSVQPIHPTIAELIPPLKALSCAVSLSLLKPARSLIFLSDREEDSTLTDNSYDAYLLSSDVLEQIHKSIINAASTDCEGATPVIFAWTLLLHRMTVSYQTRMEKRDALQQQSAEKSFAQSTNDEDEYRRAAPRRNSAGSIYSIESSKFDGFLENAAGLKDLQLVEQLAASVTAHGKVFEVMADMASSLGPSGDGSMTPLISSRVRVAFLELLKVCYPIVGYQSEPLASLIHILAPGHGYWDLCSSKDALSPAQDVVACMLHDDHAMEFYFQQALNRFPYEFSPFITLCRTFCAANLDDDRSDLVLGLLRKTPTLTLTLPDAFSGYELVQEDENTNSFCLVQEIPLISLSSSWSRRCIEDDVYRLPLGTYGRFVTDSGRVVVVDYPHSTLSMLGRQLEINLVKEGYDSALGMLQSDDVAEVISLLSTLLRSEHLKVEETSDGNALMHEQSDLLLEAGRHISGGKDIMAVVCETMDHFMQDELAMADDAAVRVIDACVTFLDAILLVQPNRVWSYLARSELLGSEVRAGKLAKITGTLDLVSGRFDLLTSSLSFFSNLVDTAMRSGVRRRAGNKPAGRQKLASNPWAGTADRVLSRVSLSLAQASIDILESTSTWRFDSETSRLSAVSKVVPVLDKLVMYSYSMGESPSSDSLTSCLGPAASYVVDCFMSPATGTLRYGPILSSLGAAFASSDSTLYPSRTAIVQSQACSMLAFCTTLLRAADYLGRSPAMLEAYLFKSSTLLARLSASPRQVRGPVIRLLESLVSSAGKSAGEPPSLLGYLGPPLSKSFLQSLADLGKPFALPHEVKTVWSFFSSIVRNRQQWMSNCLLTGQTPREAMKDGGKKGELAADSVFVRALAKLKQLKDLESVEALAVLDFVSSAQNYWPWTIFTLLRDTSYIEGLQAYVRGLKPSQLTLRSDAIGTSLDARKAAYVAETLAMQLYHARHQGTAKKLASSLVADLDYFIRDGVEAAGYNKSLHNNFAKNFATRYPGCSVDLFKRTPLEPRELGANYYYDVERADDMLKFDPAWLGRKGDGFKKEMELANANLSLVDAQIALFHAWEFLLVELGTCLPTGETVARQMLQVAQQCLSANQGLPGPEAIFMKLVEARANLALILVQRLVKSSLAIKDANQLLATLVGTINTTEDPFTERSITHYRTLLKTLFVTLRVYQNADVKVLAEMPGVDVVQTVLNILDHVVGRGFRTLVSFIHERDAGISPEDLALLTAILQACLSLPTMDQSQAQIVNIIASHDTINAATSLFSWADQLAVQGDPVYGELSVLFLLELSSLPLLAEQLACDGVLGNLLSANLARYMLKANISPYADAAISQRCYSIWAKGLLPLTLNLLTALGPTMAPEIAYLLNQFSHLLKASVDRFETPSASRTRSKATPHYLTLLATSEIHSLALLTRILAALRVKCGREIPDVEWDAAGLLENVDFWLSTRRLLRERLLPLGSREMEWRNTRVTVDEGHHDNLLECKVVCQLETVRDVLSEELDA</sequence>
<dbReference type="InterPro" id="IPR044840">
    <property type="entry name" value="Nup188"/>
</dbReference>
<dbReference type="Pfam" id="PF18378">
    <property type="entry name" value="Nup188_C"/>
    <property type="match status" value="1"/>
</dbReference>
<evidence type="ECO:0000256" key="5">
    <source>
        <dbReference type="ARBA" id="ARBA00023010"/>
    </source>
</evidence>
<dbReference type="GO" id="GO:0006405">
    <property type="term" value="P:RNA export from nucleus"/>
    <property type="evidence" value="ECO:0007669"/>
    <property type="project" value="TreeGrafter"/>
</dbReference>
<evidence type="ECO:0000313" key="14">
    <source>
        <dbReference type="EMBL" id="PHH77224.1"/>
    </source>
</evidence>
<proteinExistence type="inferred from homology"/>
<feature type="region of interest" description="Disordered" evidence="10">
    <location>
        <begin position="466"/>
        <end position="488"/>
    </location>
</feature>
<dbReference type="Proteomes" id="UP000226431">
    <property type="component" value="Unassembled WGS sequence"/>
</dbReference>
<organism evidence="14 15">
    <name type="scientific">Ophiocordyceps camponoti-rufipedis</name>
    <dbReference type="NCBI Taxonomy" id="2004952"/>
    <lineage>
        <taxon>Eukaryota</taxon>
        <taxon>Fungi</taxon>
        <taxon>Dikarya</taxon>
        <taxon>Ascomycota</taxon>
        <taxon>Pezizomycotina</taxon>
        <taxon>Sordariomycetes</taxon>
        <taxon>Hypocreomycetidae</taxon>
        <taxon>Hypocreales</taxon>
        <taxon>Ophiocordycipitaceae</taxon>
        <taxon>Ophiocordyceps</taxon>
    </lineage>
</organism>
<dbReference type="EMBL" id="NJES01000128">
    <property type="protein sequence ID" value="PHH77224.1"/>
    <property type="molecule type" value="Genomic_DNA"/>
</dbReference>
<comment type="subcellular location">
    <subcellularLocation>
        <location evidence="1">Nucleus</location>
        <location evidence="1">Nuclear pore complex</location>
    </subcellularLocation>
</comment>
<evidence type="ECO:0000256" key="8">
    <source>
        <dbReference type="ARBA" id="ARBA00038387"/>
    </source>
</evidence>
<evidence type="ECO:0000256" key="7">
    <source>
        <dbReference type="ARBA" id="ARBA00023242"/>
    </source>
</evidence>
<dbReference type="Pfam" id="PF21094">
    <property type="entry name" value="Nup188_SH3-like"/>
    <property type="match status" value="1"/>
</dbReference>
<feature type="domain" description="Nuclear pore protein Nup188 C-terminal" evidence="12">
    <location>
        <begin position="1490"/>
        <end position="1848"/>
    </location>
</feature>
<evidence type="ECO:0000313" key="15">
    <source>
        <dbReference type="Proteomes" id="UP000226431"/>
    </source>
</evidence>
<dbReference type="Pfam" id="PF21093">
    <property type="entry name" value="Nup188_N-subdom_III"/>
    <property type="match status" value="1"/>
</dbReference>
<dbReference type="InterPro" id="IPR041634">
    <property type="entry name" value="Nup188_C"/>
</dbReference>
<evidence type="ECO:0000256" key="2">
    <source>
        <dbReference type="ARBA" id="ARBA00022448"/>
    </source>
</evidence>
<keyword evidence="5" id="KW-0811">Translocation</keyword>
<dbReference type="PANTHER" id="PTHR31431">
    <property type="entry name" value="NUCLEOPORIN NUP188 HOMOLOG"/>
    <property type="match status" value="1"/>
</dbReference>
<dbReference type="Gene3D" id="1.25.10.70">
    <property type="match status" value="1"/>
</dbReference>
<keyword evidence="2" id="KW-0813">Transport</keyword>
<dbReference type="GO" id="GO:0017056">
    <property type="term" value="F:structural constituent of nuclear pore"/>
    <property type="evidence" value="ECO:0007669"/>
    <property type="project" value="InterPro"/>
</dbReference>
<protein>
    <recommendedName>
        <fullName evidence="9">Nucleoporin NUP188</fullName>
    </recommendedName>
</protein>
<dbReference type="OrthoDB" id="102511at2759"/>
<keyword evidence="7" id="KW-0539">Nucleus</keyword>
<dbReference type="Pfam" id="PF10487">
    <property type="entry name" value="Nup188_N"/>
    <property type="match status" value="1"/>
</dbReference>
<dbReference type="GO" id="GO:0044611">
    <property type="term" value="C:nuclear pore inner ring"/>
    <property type="evidence" value="ECO:0007669"/>
    <property type="project" value="TreeGrafter"/>
</dbReference>
<dbReference type="InterPro" id="IPR018864">
    <property type="entry name" value="Nucleoporin_Nup188_N"/>
</dbReference>
<reference evidence="14 15" key="1">
    <citation type="submission" date="2017-06" db="EMBL/GenBank/DDBJ databases">
        <title>Ant-infecting Ophiocordyceps genomes reveal a high diversity of potential behavioral manipulation genes and a possible major role for enterotoxins.</title>
        <authorList>
            <person name="De Bekker C."/>
            <person name="Evans H.C."/>
            <person name="Brachmann A."/>
            <person name="Hughes D.P."/>
        </authorList>
    </citation>
    <scope>NUCLEOTIDE SEQUENCE [LARGE SCALE GENOMIC DNA]</scope>
    <source>
        <strain evidence="14 15">Map16</strain>
    </source>
</reference>
<feature type="domain" description="Nucleoporin Nup188 N-terminal" evidence="11">
    <location>
        <begin position="95"/>
        <end position="475"/>
    </location>
</feature>
<evidence type="ECO:0000256" key="10">
    <source>
        <dbReference type="SAM" id="MobiDB-lite"/>
    </source>
</evidence>
<comment type="caution">
    <text evidence="14">The sequence shown here is derived from an EMBL/GenBank/DDBJ whole genome shotgun (WGS) entry which is preliminary data.</text>
</comment>
<evidence type="ECO:0000259" key="12">
    <source>
        <dbReference type="Pfam" id="PF18378"/>
    </source>
</evidence>
<keyword evidence="4" id="KW-0653">Protein transport</keyword>
<gene>
    <name evidence="14" type="ORF">CDD80_793</name>
</gene>
<evidence type="ECO:0000256" key="1">
    <source>
        <dbReference type="ARBA" id="ARBA00004567"/>
    </source>
</evidence>
<evidence type="ECO:0000256" key="4">
    <source>
        <dbReference type="ARBA" id="ARBA00022927"/>
    </source>
</evidence>
<evidence type="ECO:0000256" key="6">
    <source>
        <dbReference type="ARBA" id="ARBA00023132"/>
    </source>
</evidence>
<evidence type="ECO:0000259" key="11">
    <source>
        <dbReference type="Pfam" id="PF10487"/>
    </source>
</evidence>
<keyword evidence="6" id="KW-0906">Nuclear pore complex</keyword>
<evidence type="ECO:0000259" key="13">
    <source>
        <dbReference type="Pfam" id="PF21093"/>
    </source>
</evidence>
<dbReference type="STRING" id="2004952.A0A2C5ZCR8"/>
<dbReference type="PANTHER" id="PTHR31431:SF1">
    <property type="entry name" value="NUCLEOPORIN NUP188"/>
    <property type="match status" value="1"/>
</dbReference>
<feature type="compositionally biased region" description="Polar residues" evidence="10">
    <location>
        <begin position="466"/>
        <end position="478"/>
    </location>
</feature>
<feature type="domain" description="Nucleoporin Nup188 N-terminal subdomain III" evidence="13">
    <location>
        <begin position="737"/>
        <end position="1188"/>
    </location>
</feature>
<comment type="similarity">
    <text evidence="8">Belongs to the Nup188 family.</text>
</comment>
<dbReference type="GO" id="GO:0051028">
    <property type="term" value="P:mRNA transport"/>
    <property type="evidence" value="ECO:0007669"/>
    <property type="project" value="UniProtKB-KW"/>
</dbReference>
<dbReference type="GO" id="GO:0006606">
    <property type="term" value="P:protein import into nucleus"/>
    <property type="evidence" value="ECO:0007669"/>
    <property type="project" value="TreeGrafter"/>
</dbReference>
<dbReference type="InterPro" id="IPR048883">
    <property type="entry name" value="Nup188_N-subdom_III"/>
</dbReference>
<keyword evidence="3" id="KW-0509">mRNA transport</keyword>
<evidence type="ECO:0000256" key="9">
    <source>
        <dbReference type="ARBA" id="ARBA00040174"/>
    </source>
</evidence>
<evidence type="ECO:0000256" key="3">
    <source>
        <dbReference type="ARBA" id="ARBA00022816"/>
    </source>
</evidence>
<accession>A0A2C5ZCR8</accession>
<keyword evidence="15" id="KW-1185">Reference proteome</keyword>
<name>A0A2C5ZCR8_9HYPO</name>